<dbReference type="EMBL" id="CP069116">
    <property type="protein sequence ID" value="QSS66746.1"/>
    <property type="molecule type" value="Genomic_DNA"/>
</dbReference>
<evidence type="ECO:0000313" key="1">
    <source>
        <dbReference type="EMBL" id="QSS66746.1"/>
    </source>
</evidence>
<name>A0A8A1MJU2_AJECA</name>
<organism evidence="1 2">
    <name type="scientific">Ajellomyces capsulatus</name>
    <name type="common">Darling's disease fungus</name>
    <name type="synonym">Histoplasma capsulatum</name>
    <dbReference type="NCBI Taxonomy" id="5037"/>
    <lineage>
        <taxon>Eukaryota</taxon>
        <taxon>Fungi</taxon>
        <taxon>Dikarya</taxon>
        <taxon>Ascomycota</taxon>
        <taxon>Pezizomycotina</taxon>
        <taxon>Eurotiomycetes</taxon>
        <taxon>Eurotiomycetidae</taxon>
        <taxon>Onygenales</taxon>
        <taxon>Ajellomycetaceae</taxon>
        <taxon>Histoplasma</taxon>
    </lineage>
</organism>
<sequence>MFEKRSWFLIRTRSFTSMVAFVMFSGRSINLGYCHPRHPVVEIWGTPMLEKKSGLHSINKDEHKAVAGCTAEKCGQVIHHHQQTTNKPPPPPAIRCTTNFYPQLDRQLSTLASYIASDRPARLLPTLSRLFAPPFWLRSQKLSVPHSLLLARSLS</sequence>
<gene>
    <name evidence="1" type="ORF">I7I51_02955</name>
</gene>
<evidence type="ECO:0000313" key="2">
    <source>
        <dbReference type="Proteomes" id="UP000663671"/>
    </source>
</evidence>
<protein>
    <submittedName>
        <fullName evidence="1">Uncharacterized protein</fullName>
    </submittedName>
</protein>
<dbReference type="VEuPathDB" id="FungiDB:I7I51_02955"/>
<accession>A0A8A1MJU2</accession>
<reference evidence="1" key="1">
    <citation type="submission" date="2021-01" db="EMBL/GenBank/DDBJ databases">
        <title>Chromosome-level genome assembly of a human fungal pathogen reveals clustering of transcriptionally co-regulated genes.</title>
        <authorList>
            <person name="Voorhies M."/>
            <person name="Cohen S."/>
            <person name="Shea T.P."/>
            <person name="Petrus S."/>
            <person name="Munoz J.F."/>
            <person name="Poplawski S."/>
            <person name="Goldman W.E."/>
            <person name="Michael T."/>
            <person name="Cuomo C.A."/>
            <person name="Sil A."/>
            <person name="Beyhan S."/>
        </authorList>
    </citation>
    <scope>NUCLEOTIDE SEQUENCE</scope>
    <source>
        <strain evidence="1">WU24</strain>
    </source>
</reference>
<proteinExistence type="predicted"/>
<dbReference type="Proteomes" id="UP000663671">
    <property type="component" value="Chromosome 6"/>
</dbReference>
<dbReference type="AlphaFoldDB" id="A0A8A1MJU2"/>